<dbReference type="RefSeq" id="XP_024722194.1">
    <property type="nucleotide sequence ID" value="XM_024864621.1"/>
</dbReference>
<dbReference type="InParanoid" id="A0A2T3B5K5"/>
<dbReference type="Proteomes" id="UP000241818">
    <property type="component" value="Unassembled WGS sequence"/>
</dbReference>
<name>A0A2T3B5K5_AMORE</name>
<sequence>MDTKAAAAWEWCWPFGPGAWLDERANSHCAWKSQVTLHERQGWIDCIACVAQPLHPGVYWEVILRRNLIPDSRNLIDE</sequence>
<dbReference type="AlphaFoldDB" id="A0A2T3B5K5"/>
<evidence type="ECO:0000313" key="1">
    <source>
        <dbReference type="EMBL" id="PSS22039.1"/>
    </source>
</evidence>
<reference evidence="1 2" key="1">
    <citation type="journal article" date="2018" name="New Phytol.">
        <title>Comparative genomics and transcriptomics depict ericoid mycorrhizal fungi as versatile saprotrophs and plant mutualists.</title>
        <authorList>
            <person name="Martino E."/>
            <person name="Morin E."/>
            <person name="Grelet G.A."/>
            <person name="Kuo A."/>
            <person name="Kohler A."/>
            <person name="Daghino S."/>
            <person name="Barry K.W."/>
            <person name="Cichocki N."/>
            <person name="Clum A."/>
            <person name="Dockter R.B."/>
            <person name="Hainaut M."/>
            <person name="Kuo R.C."/>
            <person name="LaButti K."/>
            <person name="Lindahl B.D."/>
            <person name="Lindquist E.A."/>
            <person name="Lipzen A."/>
            <person name="Khouja H.R."/>
            <person name="Magnuson J."/>
            <person name="Murat C."/>
            <person name="Ohm R.A."/>
            <person name="Singer S.W."/>
            <person name="Spatafora J.W."/>
            <person name="Wang M."/>
            <person name="Veneault-Fourrey C."/>
            <person name="Henrissat B."/>
            <person name="Grigoriev I.V."/>
            <person name="Martin F.M."/>
            <person name="Perotto S."/>
        </authorList>
    </citation>
    <scope>NUCLEOTIDE SEQUENCE [LARGE SCALE GENOMIC DNA]</scope>
    <source>
        <strain evidence="1 2">ATCC 22711</strain>
    </source>
</reference>
<accession>A0A2T3B5K5</accession>
<evidence type="ECO:0000313" key="2">
    <source>
        <dbReference type="Proteomes" id="UP000241818"/>
    </source>
</evidence>
<dbReference type="GeneID" id="36572702"/>
<keyword evidence="2" id="KW-1185">Reference proteome</keyword>
<protein>
    <submittedName>
        <fullName evidence="1">Uncharacterized protein</fullName>
    </submittedName>
</protein>
<gene>
    <name evidence="1" type="ORF">M430DRAFT_220259</name>
</gene>
<organism evidence="1 2">
    <name type="scientific">Amorphotheca resinae ATCC 22711</name>
    <dbReference type="NCBI Taxonomy" id="857342"/>
    <lineage>
        <taxon>Eukaryota</taxon>
        <taxon>Fungi</taxon>
        <taxon>Dikarya</taxon>
        <taxon>Ascomycota</taxon>
        <taxon>Pezizomycotina</taxon>
        <taxon>Leotiomycetes</taxon>
        <taxon>Helotiales</taxon>
        <taxon>Amorphothecaceae</taxon>
        <taxon>Amorphotheca</taxon>
    </lineage>
</organism>
<proteinExistence type="predicted"/>
<dbReference type="EMBL" id="KZ679009">
    <property type="protein sequence ID" value="PSS22039.1"/>
    <property type="molecule type" value="Genomic_DNA"/>
</dbReference>